<feature type="domain" description="Glycosyl transferase family 1" evidence="10">
    <location>
        <begin position="215"/>
        <end position="389"/>
    </location>
</feature>
<dbReference type="PANTHER" id="PTHR12526:SF510">
    <property type="entry name" value="D-INOSITOL 3-PHOSPHATE GLYCOSYLTRANSFERASE"/>
    <property type="match status" value="1"/>
</dbReference>
<evidence type="ECO:0000256" key="9">
    <source>
        <dbReference type="SAM" id="MobiDB-lite"/>
    </source>
</evidence>
<dbReference type="InterPro" id="IPR028098">
    <property type="entry name" value="Glyco_trans_4-like_N"/>
</dbReference>
<evidence type="ECO:0000256" key="7">
    <source>
        <dbReference type="ARBA" id="ARBA00048131"/>
    </source>
</evidence>
<feature type="domain" description="Glycosyltransferase subfamily 4-like N-terminal" evidence="11">
    <location>
        <begin position="22"/>
        <end position="197"/>
    </location>
</feature>
<gene>
    <name evidence="12" type="ORF">FB389_1019</name>
</gene>
<dbReference type="GO" id="GO:0046872">
    <property type="term" value="F:metal ion binding"/>
    <property type="evidence" value="ECO:0007669"/>
    <property type="project" value="UniProtKB-KW"/>
</dbReference>
<evidence type="ECO:0000256" key="6">
    <source>
        <dbReference type="ARBA" id="ARBA00022842"/>
    </source>
</evidence>
<dbReference type="InterPro" id="IPR001296">
    <property type="entry name" value="Glyco_trans_1"/>
</dbReference>
<evidence type="ECO:0000313" key="12">
    <source>
        <dbReference type="EMBL" id="TQK76350.1"/>
    </source>
</evidence>
<dbReference type="EC" id="2.4.1.250" evidence="2 8"/>
<evidence type="ECO:0000256" key="5">
    <source>
        <dbReference type="ARBA" id="ARBA00022723"/>
    </source>
</evidence>
<evidence type="ECO:0000259" key="11">
    <source>
        <dbReference type="Pfam" id="PF13579"/>
    </source>
</evidence>
<comment type="catalytic activity">
    <reaction evidence="7">
        <text>1D-myo-inositol 3-phosphate + UDP-N-acetyl-alpha-D-glucosamine = 1D-myo-inositol 2-acetamido-2-deoxy-alpha-D-glucopyranoside 3-phosphate + UDP + H(+)</text>
        <dbReference type="Rhea" id="RHEA:26188"/>
        <dbReference type="ChEBI" id="CHEBI:15378"/>
        <dbReference type="ChEBI" id="CHEBI:57705"/>
        <dbReference type="ChEBI" id="CHEBI:58223"/>
        <dbReference type="ChEBI" id="CHEBI:58401"/>
        <dbReference type="ChEBI" id="CHEBI:58892"/>
        <dbReference type="EC" id="2.4.1.250"/>
    </reaction>
</comment>
<keyword evidence="5" id="KW-0479">Metal-binding</keyword>
<evidence type="ECO:0000256" key="3">
    <source>
        <dbReference type="ARBA" id="ARBA00022676"/>
    </source>
</evidence>
<accession>A0A542SP00</accession>
<dbReference type="Pfam" id="PF13579">
    <property type="entry name" value="Glyco_trans_4_4"/>
    <property type="match status" value="1"/>
</dbReference>
<evidence type="ECO:0000256" key="4">
    <source>
        <dbReference type="ARBA" id="ARBA00022679"/>
    </source>
</evidence>
<dbReference type="GO" id="GO:0008375">
    <property type="term" value="F:acetylglucosaminyltransferase activity"/>
    <property type="evidence" value="ECO:0007669"/>
    <property type="project" value="InterPro"/>
</dbReference>
<dbReference type="OrthoDB" id="9810929at2"/>
<dbReference type="InterPro" id="IPR017814">
    <property type="entry name" value="Mycothiol_biosynthesis_MshA"/>
</dbReference>
<keyword evidence="13" id="KW-1185">Reference proteome</keyword>
<evidence type="ECO:0000256" key="8">
    <source>
        <dbReference type="NCBIfam" id="TIGR03449"/>
    </source>
</evidence>
<dbReference type="SUPFAM" id="SSF53756">
    <property type="entry name" value="UDP-Glycosyltransferase/glycogen phosphorylase"/>
    <property type="match status" value="1"/>
</dbReference>
<evidence type="ECO:0000256" key="1">
    <source>
        <dbReference type="ARBA" id="ARBA00008449"/>
    </source>
</evidence>
<dbReference type="Gene3D" id="3.40.50.2000">
    <property type="entry name" value="Glycogen Phosphorylase B"/>
    <property type="match status" value="2"/>
</dbReference>
<keyword evidence="6" id="KW-0460">Magnesium</keyword>
<dbReference type="AlphaFoldDB" id="A0A542SP00"/>
<name>A0A542SP00_9MICO</name>
<evidence type="ECO:0000259" key="10">
    <source>
        <dbReference type="Pfam" id="PF00534"/>
    </source>
</evidence>
<reference evidence="12 13" key="1">
    <citation type="submission" date="2019-06" db="EMBL/GenBank/DDBJ databases">
        <title>Sequencing the genomes of 1000 actinobacteria strains.</title>
        <authorList>
            <person name="Klenk H.-P."/>
        </authorList>
    </citation>
    <scope>NUCLEOTIDE SEQUENCE [LARGE SCALE GENOMIC DNA]</scope>
    <source>
        <strain evidence="12 13">DSM 10596</strain>
    </source>
</reference>
<protein>
    <recommendedName>
        <fullName evidence="2 8">D-inositol-3-phosphate glycosyltransferase</fullName>
        <ecNumber evidence="2 8">2.4.1.250</ecNumber>
    </recommendedName>
</protein>
<dbReference type="RefSeq" id="WP_142111643.1">
    <property type="nucleotide sequence ID" value="NZ_BAAATB010000002.1"/>
</dbReference>
<dbReference type="NCBIfam" id="TIGR03449">
    <property type="entry name" value="mycothiol_MshA"/>
    <property type="match status" value="1"/>
</dbReference>
<feature type="region of interest" description="Disordered" evidence="9">
    <location>
        <begin position="1"/>
        <end position="20"/>
    </location>
</feature>
<comment type="caution">
    <text evidence="12">The sequence shown here is derived from an EMBL/GenBank/DDBJ whole genome shotgun (WGS) entry which is preliminary data.</text>
</comment>
<dbReference type="Pfam" id="PF00534">
    <property type="entry name" value="Glycos_transf_1"/>
    <property type="match status" value="1"/>
</dbReference>
<comment type="similarity">
    <text evidence="1">Belongs to the glycosyltransferase group 1 family. MshA subfamily.</text>
</comment>
<organism evidence="12 13">
    <name type="scientific">Rarobacter incanus</name>
    <dbReference type="NCBI Taxonomy" id="153494"/>
    <lineage>
        <taxon>Bacteria</taxon>
        <taxon>Bacillati</taxon>
        <taxon>Actinomycetota</taxon>
        <taxon>Actinomycetes</taxon>
        <taxon>Micrococcales</taxon>
        <taxon>Rarobacteraceae</taxon>
        <taxon>Rarobacter</taxon>
    </lineage>
</organism>
<evidence type="ECO:0000313" key="13">
    <source>
        <dbReference type="Proteomes" id="UP000316181"/>
    </source>
</evidence>
<dbReference type="Proteomes" id="UP000316181">
    <property type="component" value="Unassembled WGS sequence"/>
</dbReference>
<dbReference type="PANTHER" id="PTHR12526">
    <property type="entry name" value="GLYCOSYLTRANSFERASE"/>
    <property type="match status" value="1"/>
</dbReference>
<dbReference type="GO" id="GO:0010125">
    <property type="term" value="P:mycothiol biosynthetic process"/>
    <property type="evidence" value="ECO:0007669"/>
    <property type="project" value="UniProtKB-UniRule"/>
</dbReference>
<dbReference type="GO" id="GO:0102710">
    <property type="term" value="F:D-inositol-3-phosphate glycosyltransferase activity"/>
    <property type="evidence" value="ECO:0007669"/>
    <property type="project" value="UniProtKB-EC"/>
</dbReference>
<keyword evidence="3" id="KW-0328">Glycosyltransferase</keyword>
<dbReference type="EMBL" id="VFNV01000001">
    <property type="protein sequence ID" value="TQK76350.1"/>
    <property type="molecule type" value="Genomic_DNA"/>
</dbReference>
<proteinExistence type="inferred from homology"/>
<keyword evidence="4 12" id="KW-0808">Transferase</keyword>
<sequence length="420" mass="45147">MRIAMISAHTSPSAQPGTGDAGGMNVYVRELALALGRRGVDIDIFTRRTSAKLHATELVGDRVRLHNIDAGPYEGLDKRDLPGQMCAFTAGVLRYEAGLPANRFDAVHSHYWLSGMAGWLTADRWSVPLIHTMHTLALAKNANLAPKASKEPVGRIVGEEQVVAEADRLIASTPIEAQDLISMYGAEPGRVSVIPPGVDVRTFSPTALAPRTRPREEWRVAPGRPVVLFAGRIQPLKGADVVVRALAQWRDWIAAGLESQPLPALVIVGDSSGHNERTKLKKLVEKLGLGAEVIWHDPVAQRTLAAFYRAADLVVVPSYYETFGLVALEAQACATPVLTSGAGGLSSVVVDGRTGKVVGSHDPGCWALAMRNLLADREQLAALGSAARRHAETYTWESMAERTLALYNGARSARSQARVG</sequence>
<evidence type="ECO:0000256" key="2">
    <source>
        <dbReference type="ARBA" id="ARBA00011884"/>
    </source>
</evidence>